<keyword evidence="5 12" id="KW-0812">Transmembrane</keyword>
<proteinExistence type="inferred from homology"/>
<gene>
    <name evidence="13" type="ORF">BaRGS_00019370</name>
</gene>
<evidence type="ECO:0000256" key="10">
    <source>
        <dbReference type="ARBA" id="ARBA00023303"/>
    </source>
</evidence>
<feature type="region of interest" description="Disordered" evidence="11">
    <location>
        <begin position="222"/>
        <end position="257"/>
    </location>
</feature>
<evidence type="ECO:0000256" key="1">
    <source>
        <dbReference type="ARBA" id="ARBA00004651"/>
    </source>
</evidence>
<dbReference type="EMBL" id="JACVVK020000138">
    <property type="protein sequence ID" value="KAK7489426.1"/>
    <property type="molecule type" value="Genomic_DNA"/>
</dbReference>
<name>A0ABD0KR53_9CAEN</name>
<evidence type="ECO:0000313" key="14">
    <source>
        <dbReference type="Proteomes" id="UP001519460"/>
    </source>
</evidence>
<organism evidence="13 14">
    <name type="scientific">Batillaria attramentaria</name>
    <dbReference type="NCBI Taxonomy" id="370345"/>
    <lineage>
        <taxon>Eukaryota</taxon>
        <taxon>Metazoa</taxon>
        <taxon>Spiralia</taxon>
        <taxon>Lophotrochozoa</taxon>
        <taxon>Mollusca</taxon>
        <taxon>Gastropoda</taxon>
        <taxon>Caenogastropoda</taxon>
        <taxon>Sorbeoconcha</taxon>
        <taxon>Cerithioidea</taxon>
        <taxon>Batillariidae</taxon>
        <taxon>Batillaria</taxon>
    </lineage>
</organism>
<evidence type="ECO:0000256" key="3">
    <source>
        <dbReference type="ARBA" id="ARBA00022448"/>
    </source>
</evidence>
<protein>
    <submittedName>
        <fullName evidence="13">Uncharacterized protein</fullName>
    </submittedName>
</protein>
<dbReference type="Proteomes" id="UP001519460">
    <property type="component" value="Unassembled WGS sequence"/>
</dbReference>
<reference evidence="13 14" key="1">
    <citation type="journal article" date="2023" name="Sci. Data">
        <title>Genome assembly of the Korean intertidal mud-creeper Batillaria attramentaria.</title>
        <authorList>
            <person name="Patra A.K."/>
            <person name="Ho P.T."/>
            <person name="Jun S."/>
            <person name="Lee S.J."/>
            <person name="Kim Y."/>
            <person name="Won Y.J."/>
        </authorList>
    </citation>
    <scope>NUCLEOTIDE SEQUENCE [LARGE SCALE GENOMIC DNA]</scope>
    <source>
        <strain evidence="13">Wonlab-2016</strain>
    </source>
</reference>
<accession>A0ABD0KR53</accession>
<feature type="transmembrane region" description="Helical" evidence="12">
    <location>
        <begin position="311"/>
        <end position="331"/>
    </location>
</feature>
<feature type="region of interest" description="Disordered" evidence="11">
    <location>
        <begin position="43"/>
        <end position="68"/>
    </location>
</feature>
<evidence type="ECO:0000256" key="5">
    <source>
        <dbReference type="ARBA" id="ARBA00022692"/>
    </source>
</evidence>
<keyword evidence="8" id="KW-0406">Ion transport</keyword>
<evidence type="ECO:0000256" key="6">
    <source>
        <dbReference type="ARBA" id="ARBA00022781"/>
    </source>
</evidence>
<keyword evidence="9 12" id="KW-0472">Membrane</keyword>
<feature type="non-terminal residue" evidence="13">
    <location>
        <position position="377"/>
    </location>
</feature>
<dbReference type="GO" id="GO:0015252">
    <property type="term" value="F:proton channel activity"/>
    <property type="evidence" value="ECO:0007669"/>
    <property type="project" value="UniProtKB-ARBA"/>
</dbReference>
<evidence type="ECO:0000256" key="7">
    <source>
        <dbReference type="ARBA" id="ARBA00022989"/>
    </source>
</evidence>
<comment type="similarity">
    <text evidence="2">Belongs to the otopetrin family.</text>
</comment>
<evidence type="ECO:0000256" key="8">
    <source>
        <dbReference type="ARBA" id="ARBA00023065"/>
    </source>
</evidence>
<feature type="transmembrane region" description="Helical" evidence="12">
    <location>
        <begin position="172"/>
        <end position="191"/>
    </location>
</feature>
<dbReference type="PANTHER" id="PTHR21522:SF32">
    <property type="entry name" value="OTOPETRIN-2"/>
    <property type="match status" value="1"/>
</dbReference>
<dbReference type="PANTHER" id="PTHR21522">
    <property type="entry name" value="PROTON CHANNEL OTOP"/>
    <property type="match status" value="1"/>
</dbReference>
<feature type="compositionally biased region" description="Low complexity" evidence="11">
    <location>
        <begin position="19"/>
        <end position="30"/>
    </location>
</feature>
<sequence>MVHGATGGTQAAQTCGPETSGTTDTVSTSTTPLLPELSMVRGATGSTQAAQTCGPETSGTTDTVSTSTTPLLPELSMVRGATGSTQVVQTCGPETSGTTDTVSASSIISPNERPSIEPQPAPKQAVLPKDLREHLLLILSGLYGLLIVVLGAVLPVVETFPHSKHPFLFEAFYVYLYLTSIGFLLYFYVYVLGKQKLVFVRTISRKFRNGFRWSVGGNNGSNAAQGANLPRTWSTKSCGSVQSSDGRVRSRGRRRSRKIAYNEKPNHHTGSFYLRAGAIAFGAGSMIHSGLNVSHYFEIMRMGSPCSHVIQGIKPLLHLLFNFVQMYFIFVNSKMCINHQKTFARFGFMHMSSTNICVCCVPLSWRLFTTFRSRNET</sequence>
<comment type="subcellular location">
    <subcellularLocation>
        <location evidence="1">Cell membrane</location>
        <topology evidence="1">Multi-pass membrane protein</topology>
    </subcellularLocation>
</comment>
<keyword evidence="6" id="KW-0375">Hydrogen ion transport</keyword>
<keyword evidence="7 12" id="KW-1133">Transmembrane helix</keyword>
<evidence type="ECO:0000313" key="13">
    <source>
        <dbReference type="EMBL" id="KAK7489426.1"/>
    </source>
</evidence>
<comment type="caution">
    <text evidence="13">The sequence shown here is derived from an EMBL/GenBank/DDBJ whole genome shotgun (WGS) entry which is preliminary data.</text>
</comment>
<keyword evidence="10" id="KW-0407">Ion channel</keyword>
<keyword evidence="14" id="KW-1185">Reference proteome</keyword>
<evidence type="ECO:0000256" key="4">
    <source>
        <dbReference type="ARBA" id="ARBA00022475"/>
    </source>
</evidence>
<feature type="transmembrane region" description="Helical" evidence="12">
    <location>
        <begin position="272"/>
        <end position="291"/>
    </location>
</feature>
<feature type="compositionally biased region" description="Low complexity" evidence="11">
    <location>
        <begin position="57"/>
        <end position="68"/>
    </location>
</feature>
<dbReference type="Pfam" id="PF03189">
    <property type="entry name" value="Otopetrin"/>
    <property type="match status" value="1"/>
</dbReference>
<dbReference type="GO" id="GO:0005886">
    <property type="term" value="C:plasma membrane"/>
    <property type="evidence" value="ECO:0007669"/>
    <property type="project" value="UniProtKB-SubCell"/>
</dbReference>
<keyword evidence="3" id="KW-0813">Transport</keyword>
<feature type="transmembrane region" description="Helical" evidence="12">
    <location>
        <begin position="343"/>
        <end position="365"/>
    </location>
</feature>
<feature type="transmembrane region" description="Helical" evidence="12">
    <location>
        <begin position="135"/>
        <end position="157"/>
    </location>
</feature>
<evidence type="ECO:0000256" key="2">
    <source>
        <dbReference type="ARBA" id="ARBA00006513"/>
    </source>
</evidence>
<keyword evidence="4" id="KW-1003">Cell membrane</keyword>
<feature type="region of interest" description="Disordered" evidence="11">
    <location>
        <begin position="1"/>
        <end position="30"/>
    </location>
</feature>
<evidence type="ECO:0000256" key="12">
    <source>
        <dbReference type="SAM" id="Phobius"/>
    </source>
</evidence>
<dbReference type="AlphaFoldDB" id="A0ABD0KR53"/>
<dbReference type="InterPro" id="IPR004878">
    <property type="entry name" value="Otopetrin"/>
</dbReference>
<feature type="compositionally biased region" description="Polar residues" evidence="11">
    <location>
        <begin position="44"/>
        <end position="55"/>
    </location>
</feature>
<evidence type="ECO:0000256" key="11">
    <source>
        <dbReference type="SAM" id="MobiDB-lite"/>
    </source>
</evidence>
<evidence type="ECO:0000256" key="9">
    <source>
        <dbReference type="ARBA" id="ARBA00023136"/>
    </source>
</evidence>
<feature type="compositionally biased region" description="Polar residues" evidence="11">
    <location>
        <begin position="8"/>
        <end position="17"/>
    </location>
</feature>